<dbReference type="RefSeq" id="XP_013351084.1">
    <property type="nucleotide sequence ID" value="XM_013495630.1"/>
</dbReference>
<reference evidence="1" key="1">
    <citation type="submission" date="2013-10" db="EMBL/GenBank/DDBJ databases">
        <title>Genomic analysis of the causative agents of coccidiosis in chickens.</title>
        <authorList>
            <person name="Reid A.J."/>
            <person name="Blake D."/>
            <person name="Billington K."/>
            <person name="Browne H."/>
            <person name="Dunn M."/>
            <person name="Hung S."/>
            <person name="Kawahara F."/>
            <person name="Miranda-Saavedra D."/>
            <person name="Mourier T."/>
            <person name="Nagra H."/>
            <person name="Otto T.D."/>
            <person name="Rawlings N."/>
            <person name="Sanchez A."/>
            <person name="Sanders M."/>
            <person name="Subramaniam C."/>
            <person name="Tay Y."/>
            <person name="Dear P."/>
            <person name="Doerig C."/>
            <person name="Gruber A."/>
            <person name="Parkinson J."/>
            <person name="Shirley M."/>
            <person name="Wan K.L."/>
            <person name="Berriman M."/>
            <person name="Tomley F."/>
            <person name="Pain A."/>
        </authorList>
    </citation>
    <scope>NUCLEOTIDE SEQUENCE [LARGE SCALE GENOMIC DNA]</scope>
    <source>
        <strain evidence="1">Houghton</strain>
    </source>
</reference>
<dbReference type="AlphaFoldDB" id="U6JSS5"/>
<proteinExistence type="predicted"/>
<dbReference type="VEuPathDB" id="ToxoDB:EMH_0041480"/>
<keyword evidence="2" id="KW-1185">Reference proteome</keyword>
<protein>
    <submittedName>
        <fullName evidence="1">Uncharacterized protein</fullName>
    </submittedName>
</protein>
<sequence>MNVRTDVVVDVALHRRCARRLLWPVYTDRWFAERRRIAAYASTKLVVFGIGRLQAEEQAYASTTLVVFGIGRFHAEELGRCQNGVHQLWKWAFAHGTANRAHSARECGVSQKVRAAALWPVYALPWLRYVSILEQR</sequence>
<accession>U6JSS5</accession>
<gene>
    <name evidence="1" type="ORF">EMH_0041480</name>
</gene>
<evidence type="ECO:0000313" key="2">
    <source>
        <dbReference type="Proteomes" id="UP000030744"/>
    </source>
</evidence>
<evidence type="ECO:0000313" key="1">
    <source>
        <dbReference type="EMBL" id="CDJ28510.1"/>
    </source>
</evidence>
<organism evidence="1 2">
    <name type="scientific">Eimeria mitis</name>
    <dbReference type="NCBI Taxonomy" id="44415"/>
    <lineage>
        <taxon>Eukaryota</taxon>
        <taxon>Sar</taxon>
        <taxon>Alveolata</taxon>
        <taxon>Apicomplexa</taxon>
        <taxon>Conoidasida</taxon>
        <taxon>Coccidia</taxon>
        <taxon>Eucoccidiorida</taxon>
        <taxon>Eimeriorina</taxon>
        <taxon>Eimeriidae</taxon>
        <taxon>Eimeria</taxon>
    </lineage>
</organism>
<name>U6JSS5_9EIME</name>
<dbReference type="EMBL" id="HG681408">
    <property type="protein sequence ID" value="CDJ28510.1"/>
    <property type="molecule type" value="Genomic_DNA"/>
</dbReference>
<dbReference type="GeneID" id="25378872"/>
<reference evidence="1" key="2">
    <citation type="submission" date="2013-10" db="EMBL/GenBank/DDBJ databases">
        <authorList>
            <person name="Aslett M."/>
        </authorList>
    </citation>
    <scope>NUCLEOTIDE SEQUENCE [LARGE SCALE GENOMIC DNA]</scope>
    <source>
        <strain evidence="1">Houghton</strain>
    </source>
</reference>
<dbReference type="Proteomes" id="UP000030744">
    <property type="component" value="Unassembled WGS sequence"/>
</dbReference>